<reference evidence="1 2" key="2">
    <citation type="journal article" date="2008" name="Science">
        <title>Environmental genomics reveals a single-species ecosystem deep within Earth.</title>
        <authorList>
            <person name="Chivian D."/>
            <person name="Brodie E.L."/>
            <person name="Alm E.J."/>
            <person name="Culley D.E."/>
            <person name="Dehal P.S."/>
            <person name="Desantis T.Z."/>
            <person name="Gihring T.M."/>
            <person name="Lapidus A."/>
            <person name="Lin L.H."/>
            <person name="Lowry S.R."/>
            <person name="Moser D.P."/>
            <person name="Richardson P.M."/>
            <person name="Southam G."/>
            <person name="Wanger G."/>
            <person name="Pratt L.M."/>
            <person name="Andersen G.L."/>
            <person name="Hazen T.C."/>
            <person name="Brockman F.J."/>
            <person name="Arkin A.P."/>
            <person name="Onstott T.C."/>
        </authorList>
    </citation>
    <scope>NUCLEOTIDE SEQUENCE [LARGE SCALE GENOMIC DNA]</scope>
    <source>
        <strain evidence="1 2">MP104C</strain>
    </source>
</reference>
<dbReference type="eggNOG" id="ENOG5032X5T">
    <property type="taxonomic scope" value="Bacteria"/>
</dbReference>
<sequence length="194" mass="22782">MAERIKTALEKAMERIADINVSTEELEREEHRANGKSAAARFLAERNFDLEAALAEYKESGRPYFREGAAQILIESLHPPVNESTAEANRRAMEGIGLLKRDRETVQQIFSEMEYLFDYYQQALRQAQLNLREAFERRAGETQRLIEEQTGVRMRVNPENSPQFREEWLRTINRIDTQYEEFLREHKTRLAACE</sequence>
<organism evidence="1 2">
    <name type="scientific">Desulforudis audaxviator (strain MP104C)</name>
    <dbReference type="NCBI Taxonomy" id="477974"/>
    <lineage>
        <taxon>Bacteria</taxon>
        <taxon>Bacillati</taxon>
        <taxon>Bacillota</taxon>
        <taxon>Clostridia</taxon>
        <taxon>Thermoanaerobacterales</taxon>
        <taxon>Candidatus Desulforudaceae</taxon>
        <taxon>Candidatus Desulforudis</taxon>
    </lineage>
</organism>
<reference evidence="2" key="1">
    <citation type="submission" date="2007-10" db="EMBL/GenBank/DDBJ databases">
        <title>Complete sequence of chromosome of Desulforudis audaxviator MP104C.</title>
        <authorList>
            <person name="Copeland A."/>
            <person name="Lucas S."/>
            <person name="Lapidus A."/>
            <person name="Barry K."/>
            <person name="Glavina del Rio T."/>
            <person name="Dalin E."/>
            <person name="Tice H."/>
            <person name="Bruce D."/>
            <person name="Pitluck S."/>
            <person name="Lowry S.R."/>
            <person name="Larimer F."/>
            <person name="Land M.L."/>
            <person name="Hauser L."/>
            <person name="Kyrpides N."/>
            <person name="Ivanova N.N."/>
            <person name="Richardson P."/>
        </authorList>
    </citation>
    <scope>NUCLEOTIDE SEQUENCE [LARGE SCALE GENOMIC DNA]</scope>
    <source>
        <strain evidence="2">MP104C</strain>
    </source>
</reference>
<name>B1I431_DESAP</name>
<dbReference type="HOGENOM" id="CLU_120033_0_0_9"/>
<proteinExistence type="predicted"/>
<accession>B1I431</accession>
<dbReference type="Proteomes" id="UP000008544">
    <property type="component" value="Chromosome"/>
</dbReference>
<dbReference type="OrthoDB" id="1722738at2"/>
<dbReference type="STRING" id="477974.Daud_1153"/>
<evidence type="ECO:0000313" key="1">
    <source>
        <dbReference type="EMBL" id="ACA59664.1"/>
    </source>
</evidence>
<dbReference type="EMBL" id="CP000860">
    <property type="protein sequence ID" value="ACA59664.1"/>
    <property type="molecule type" value="Genomic_DNA"/>
</dbReference>
<dbReference type="KEGG" id="dau:Daud_1153"/>
<keyword evidence="2" id="KW-1185">Reference proteome</keyword>
<protein>
    <submittedName>
        <fullName evidence="1">Uncharacterized protein</fullName>
    </submittedName>
</protein>
<evidence type="ECO:0000313" key="2">
    <source>
        <dbReference type="Proteomes" id="UP000008544"/>
    </source>
</evidence>
<gene>
    <name evidence="1" type="ordered locus">Daud_1153</name>
</gene>
<dbReference type="AlphaFoldDB" id="B1I431"/>
<dbReference type="RefSeq" id="WP_012302250.1">
    <property type="nucleotide sequence ID" value="NC_010424.1"/>
</dbReference>